<reference evidence="8 9" key="1">
    <citation type="journal article" date="2018" name="Front. Microbiol.">
        <title>Conversion of Methionine to Cysteine in Lactobacillus paracasei Depends on the Highly Mobile cysK-ctl-cysE Gene Cluster.</title>
        <authorList>
            <person name="Wuthrich D."/>
            <person name="Irmler S."/>
            <person name="Berthoud H."/>
            <person name="Guggenbuhl B."/>
            <person name="Eugster E."/>
            <person name="Bruggmann R."/>
        </authorList>
    </citation>
    <scope>NUCLEOTIDE SEQUENCE [LARGE SCALE GENOMIC DNA]</scope>
    <source>
        <strain evidence="6 9">FAM18157</strain>
        <strain evidence="7 8">FAM6012</strain>
    </source>
</reference>
<dbReference type="PANTHER" id="PTHR30580">
    <property type="entry name" value="PRIMOSOMAL PROTEIN N"/>
    <property type="match status" value="1"/>
</dbReference>
<dbReference type="InterPro" id="IPR006935">
    <property type="entry name" value="Helicase/UvrB_N"/>
</dbReference>
<evidence type="ECO:0000313" key="6">
    <source>
        <dbReference type="EMBL" id="RND83857.1"/>
    </source>
</evidence>
<dbReference type="PANTHER" id="PTHR30580:SF1">
    <property type="entry name" value="COMF OPERON PROTEIN 1"/>
    <property type="match status" value="1"/>
</dbReference>
<dbReference type="CDD" id="cd17925">
    <property type="entry name" value="DEXDc_ComFA"/>
    <property type="match status" value="1"/>
</dbReference>
<dbReference type="InterPro" id="IPR014001">
    <property type="entry name" value="Helicase_ATP-bd"/>
</dbReference>
<dbReference type="SMART" id="SM00490">
    <property type="entry name" value="HELICc"/>
    <property type="match status" value="1"/>
</dbReference>
<name>A0A422M7K0_LACPA</name>
<evidence type="ECO:0000256" key="2">
    <source>
        <dbReference type="ARBA" id="ARBA00022840"/>
    </source>
</evidence>
<dbReference type="SUPFAM" id="SSF52540">
    <property type="entry name" value="P-loop containing nucleoside triphosphate hydrolases"/>
    <property type="match status" value="1"/>
</dbReference>
<dbReference type="InterPro" id="IPR027417">
    <property type="entry name" value="P-loop_NTPase"/>
</dbReference>
<dbReference type="GO" id="GO:0005524">
    <property type="term" value="F:ATP binding"/>
    <property type="evidence" value="ECO:0007669"/>
    <property type="project" value="UniProtKB-KW"/>
</dbReference>
<evidence type="ECO:0000313" key="8">
    <source>
        <dbReference type="Proteomes" id="UP000284123"/>
    </source>
</evidence>
<dbReference type="GO" id="GO:0016787">
    <property type="term" value="F:hydrolase activity"/>
    <property type="evidence" value="ECO:0007669"/>
    <property type="project" value="UniProtKB-KW"/>
</dbReference>
<comment type="caution">
    <text evidence="6">The sequence shown here is derived from an EMBL/GenBank/DDBJ whole genome shotgun (WGS) entry which is preliminary data.</text>
</comment>
<dbReference type="EMBL" id="LKGI01000036">
    <property type="protein sequence ID" value="RNE32927.1"/>
    <property type="molecule type" value="Genomic_DNA"/>
</dbReference>
<dbReference type="SMART" id="SM00487">
    <property type="entry name" value="DEXDc"/>
    <property type="match status" value="1"/>
</dbReference>
<dbReference type="PROSITE" id="PS51194">
    <property type="entry name" value="HELICASE_CTER"/>
    <property type="match status" value="1"/>
</dbReference>
<keyword evidence="1" id="KW-0547">Nucleotide-binding</keyword>
<feature type="domain" description="Helicase ATP-binding" evidence="4">
    <location>
        <begin position="106"/>
        <end position="255"/>
    </location>
</feature>
<dbReference type="InterPro" id="IPR001650">
    <property type="entry name" value="Helicase_C-like"/>
</dbReference>
<proteinExistence type="predicted"/>
<dbReference type="Gene3D" id="3.40.50.300">
    <property type="entry name" value="P-loop containing nucleotide triphosphate hydrolases"/>
    <property type="match status" value="2"/>
</dbReference>
<dbReference type="Pfam" id="PF00271">
    <property type="entry name" value="Helicase_C"/>
    <property type="match status" value="1"/>
</dbReference>
<organism evidence="6 9">
    <name type="scientific">Lacticaseibacillus paracasei</name>
    <name type="common">Lactobacillus paracasei</name>
    <dbReference type="NCBI Taxonomy" id="1597"/>
    <lineage>
        <taxon>Bacteria</taxon>
        <taxon>Bacillati</taxon>
        <taxon>Bacillota</taxon>
        <taxon>Bacilli</taxon>
        <taxon>Lactobacillales</taxon>
        <taxon>Lactobacillaceae</taxon>
        <taxon>Lacticaseibacillus</taxon>
    </lineage>
</organism>
<protein>
    <submittedName>
        <fullName evidence="6">Transcription-repair-coupling factor</fullName>
        <ecNumber evidence="6">3.6.4.-</ecNumber>
    </submittedName>
</protein>
<evidence type="ECO:0000259" key="4">
    <source>
        <dbReference type="PROSITE" id="PS51192"/>
    </source>
</evidence>
<dbReference type="GO" id="GO:0006302">
    <property type="term" value="P:double-strand break repair"/>
    <property type="evidence" value="ECO:0007669"/>
    <property type="project" value="TreeGrafter"/>
</dbReference>
<evidence type="ECO:0000256" key="1">
    <source>
        <dbReference type="ARBA" id="ARBA00022741"/>
    </source>
</evidence>
<dbReference type="GO" id="GO:0003677">
    <property type="term" value="F:DNA binding"/>
    <property type="evidence" value="ECO:0007669"/>
    <property type="project" value="UniProtKB-KW"/>
</dbReference>
<keyword evidence="6" id="KW-0378">Hydrolase</keyword>
<dbReference type="PROSITE" id="PS51192">
    <property type="entry name" value="HELICASE_ATP_BIND_1"/>
    <property type="match status" value="1"/>
</dbReference>
<dbReference type="Pfam" id="PF04851">
    <property type="entry name" value="ResIII"/>
    <property type="match status" value="1"/>
</dbReference>
<evidence type="ECO:0000313" key="9">
    <source>
        <dbReference type="Proteomes" id="UP000284716"/>
    </source>
</evidence>
<gene>
    <name evidence="6" type="ORF">FAM18157_00417</name>
    <name evidence="7" type="ORF">FAM6012_00425</name>
</gene>
<sequence>MMNFAGAQLTENELMRLTVSNIAQATSLPALIQEHGRWCCQRCGDRKPVQLPDGRFYCSACVSLGRLTNRDLLYRFEQPHRPVGDGLLTWHGTLTPAQQKASTALQTSVTAGADHLIWAVTGAGKTEMLFPTISQMVQQGKRVAIVSPRIDVIRELAPRLRTAFATTPIAVRYGGHFDQTDSDLVLATVHQLLRFHRAFDLIVVDEVDAFPMAGTPMLHRAVQGARRGPVVYLTATPDRPLKAAMRKGLMVSRLFRRFHGHPLPVPAIRLMNFKKLPSQLPPAIVKWVRDVVATGRSCLLFVPKISWAPQIAALVQRNGLRVAGVASTDRLRAEKITAFRQRQIQVLVTTTILERGVTVPRCAVGVVAAADRAFTASALVQIAGRAGRAADSADDPVVFFTDRYTLALLAAKRQIVMMNGR</sequence>
<dbReference type="AlphaFoldDB" id="A0A422M7K0"/>
<dbReference type="GO" id="GO:0006310">
    <property type="term" value="P:DNA recombination"/>
    <property type="evidence" value="ECO:0007669"/>
    <property type="project" value="TreeGrafter"/>
</dbReference>
<evidence type="ECO:0000256" key="3">
    <source>
        <dbReference type="ARBA" id="ARBA00023125"/>
    </source>
</evidence>
<feature type="domain" description="Helicase C-terminal" evidence="5">
    <location>
        <begin position="279"/>
        <end position="421"/>
    </location>
</feature>
<dbReference type="EC" id="3.6.4.-" evidence="6"/>
<dbReference type="Proteomes" id="UP000284716">
    <property type="component" value="Unassembled WGS sequence"/>
</dbReference>
<dbReference type="GO" id="GO:0006270">
    <property type="term" value="P:DNA replication initiation"/>
    <property type="evidence" value="ECO:0007669"/>
    <property type="project" value="TreeGrafter"/>
</dbReference>
<keyword evidence="2" id="KW-0067">ATP-binding</keyword>
<keyword evidence="3" id="KW-0238">DNA-binding</keyword>
<dbReference type="EMBL" id="LKFS01000023">
    <property type="protein sequence ID" value="RND83857.1"/>
    <property type="molecule type" value="Genomic_DNA"/>
</dbReference>
<accession>A0A422M7K0</accession>
<dbReference type="Proteomes" id="UP000284123">
    <property type="component" value="Unassembled WGS sequence"/>
</dbReference>
<dbReference type="GO" id="GO:0043138">
    <property type="term" value="F:3'-5' DNA helicase activity"/>
    <property type="evidence" value="ECO:0007669"/>
    <property type="project" value="TreeGrafter"/>
</dbReference>
<evidence type="ECO:0000313" key="7">
    <source>
        <dbReference type="EMBL" id="RNE32927.1"/>
    </source>
</evidence>
<evidence type="ECO:0000259" key="5">
    <source>
        <dbReference type="PROSITE" id="PS51194"/>
    </source>
</evidence>